<evidence type="ECO:0000259" key="8">
    <source>
        <dbReference type="Pfam" id="PF00700"/>
    </source>
</evidence>
<evidence type="ECO:0000256" key="1">
    <source>
        <dbReference type="ARBA" id="ARBA00005709"/>
    </source>
</evidence>
<dbReference type="Pfam" id="PF00700">
    <property type="entry name" value="Flagellin_C"/>
    <property type="match status" value="1"/>
</dbReference>
<evidence type="ECO:0000256" key="6">
    <source>
        <dbReference type="SAM" id="Coils"/>
    </source>
</evidence>
<dbReference type="GO" id="GO:0005576">
    <property type="term" value="C:extracellular region"/>
    <property type="evidence" value="ECO:0007669"/>
    <property type="project" value="UniProtKB-SubCell"/>
</dbReference>
<keyword evidence="9" id="KW-0969">Cilium</keyword>
<dbReference type="Gene3D" id="6.10.280.190">
    <property type="match status" value="1"/>
</dbReference>
<evidence type="ECO:0000313" key="10">
    <source>
        <dbReference type="Proteomes" id="UP000094165"/>
    </source>
</evidence>
<dbReference type="Gene3D" id="6.10.10.10">
    <property type="entry name" value="Flagellar export chaperone, C-terminal domain"/>
    <property type="match status" value="1"/>
</dbReference>
<dbReference type="AlphaFoldDB" id="A0A1E5DBL1"/>
<dbReference type="GO" id="GO:0005198">
    <property type="term" value="F:structural molecule activity"/>
    <property type="evidence" value="ECO:0007669"/>
    <property type="project" value="UniProtKB-UniRule"/>
</dbReference>
<keyword evidence="10" id="KW-1185">Reference proteome</keyword>
<dbReference type="InterPro" id="IPR010810">
    <property type="entry name" value="Flagellin_hook_IN_motif"/>
</dbReference>
<dbReference type="RefSeq" id="WP_017053295.1">
    <property type="nucleotide sequence ID" value="NZ_AJYW02000002.1"/>
</dbReference>
<feature type="coiled-coil region" evidence="6">
    <location>
        <begin position="97"/>
        <end position="129"/>
    </location>
</feature>
<dbReference type="PANTHER" id="PTHR42792">
    <property type="entry name" value="FLAGELLIN"/>
    <property type="match status" value="1"/>
</dbReference>
<gene>
    <name evidence="9" type="ORF">A130_00330</name>
</gene>
<dbReference type="Pfam" id="PF00669">
    <property type="entry name" value="Flagellin_N"/>
    <property type="match status" value="1"/>
</dbReference>
<name>A0A1E5DBL1_9VIBR</name>
<dbReference type="NCBIfam" id="NF006466">
    <property type="entry name" value="PRK08869.1-1"/>
    <property type="match status" value="1"/>
</dbReference>
<keyword evidence="2 5" id="KW-0964">Secreted</keyword>
<dbReference type="InterPro" id="IPR046358">
    <property type="entry name" value="Flagellin_C"/>
</dbReference>
<keyword evidence="3 6" id="KW-0175">Coiled coil</keyword>
<dbReference type="Pfam" id="PF07196">
    <property type="entry name" value="Flagellin_IN"/>
    <property type="match status" value="1"/>
</dbReference>
<dbReference type="GO" id="GO:0009288">
    <property type="term" value="C:bacterial-type flagellum"/>
    <property type="evidence" value="ECO:0007669"/>
    <property type="project" value="UniProtKB-SubCell"/>
</dbReference>
<comment type="subcellular location">
    <subcellularLocation>
        <location evidence="5">Secreted</location>
    </subcellularLocation>
    <subcellularLocation>
        <location evidence="5">Bacterial flagellum</location>
    </subcellularLocation>
</comment>
<feature type="domain" description="Flagellin C-terminal" evidence="8">
    <location>
        <begin position="293"/>
        <end position="377"/>
    </location>
</feature>
<comment type="caution">
    <text evidence="9">The sequence shown here is derived from an EMBL/GenBank/DDBJ whole genome shotgun (WGS) entry which is preliminary data.</text>
</comment>
<sequence length="378" mass="40308">MAVTVSTNVPAMTAQRYLNKANDELSVSMERLSSGHKINSAKDDAAGLQISNRLTAQSRGLDVAMRNANDGISIAQTAEGAMNESTNVLQRMRDLALQSANGTNSDAERQAINEESQDLQDELNRIAETTSFGGRRLLNGSFGDASFQIGSNAGEAMIMALTSIRADDSRMGGSTFFAENGKDKDWGVAPDKKDMKFEFITKEGEEISINIDAKAGDDIEELATSINGQTAMVNASVSDEGKLQIFVAEPNLQGDMSISGSLASDLGLSSEGVHTTVQDIDMRTVAGSQNAVSIVDAALKYVDSQRADLGAKQNRLSHSISNLANVQENVDASNSRIKDTDFAKETTQMTKAQILQQAGTSILAQAKQLPNSAMSLLQ</sequence>
<dbReference type="InterPro" id="IPR001029">
    <property type="entry name" value="Flagellin_N"/>
</dbReference>
<dbReference type="NCBIfam" id="NF006468">
    <property type="entry name" value="PRK08869.1-3"/>
    <property type="match status" value="1"/>
</dbReference>
<dbReference type="InterPro" id="IPR042187">
    <property type="entry name" value="Flagellin_C_sub2"/>
</dbReference>
<dbReference type="EMBL" id="AJYW02000002">
    <property type="protein sequence ID" value="OEE81186.1"/>
    <property type="molecule type" value="Genomic_DNA"/>
</dbReference>
<evidence type="ECO:0000256" key="4">
    <source>
        <dbReference type="ARBA" id="ARBA00023143"/>
    </source>
</evidence>
<dbReference type="PANTHER" id="PTHR42792:SF2">
    <property type="entry name" value="FLAGELLIN"/>
    <property type="match status" value="1"/>
</dbReference>
<dbReference type="Proteomes" id="UP000094165">
    <property type="component" value="Unassembled WGS sequence"/>
</dbReference>
<organism evidence="9 10">
    <name type="scientific">Vibrio genomosp. F6 str. FF-238</name>
    <dbReference type="NCBI Taxonomy" id="1191298"/>
    <lineage>
        <taxon>Bacteria</taxon>
        <taxon>Pseudomonadati</taxon>
        <taxon>Pseudomonadota</taxon>
        <taxon>Gammaproteobacteria</taxon>
        <taxon>Vibrionales</taxon>
        <taxon>Vibrionaceae</taxon>
        <taxon>Vibrio</taxon>
    </lineage>
</organism>
<dbReference type="SUPFAM" id="SSF64518">
    <property type="entry name" value="Phase 1 flagellin"/>
    <property type="match status" value="1"/>
</dbReference>
<dbReference type="Gene3D" id="1.20.1330.10">
    <property type="entry name" value="f41 fragment of flagellin, N-terminal domain"/>
    <property type="match status" value="1"/>
</dbReference>
<dbReference type="PRINTS" id="PR00207">
    <property type="entry name" value="FLAGELLIN"/>
</dbReference>
<keyword evidence="9" id="KW-0282">Flagellum</keyword>
<feature type="domain" description="Flagellin N-terminal" evidence="7">
    <location>
        <begin position="5"/>
        <end position="141"/>
    </location>
</feature>
<comment type="function">
    <text evidence="5">Flagellin is the subunit protein which polymerizes to form the filaments of bacterial flagella.</text>
</comment>
<proteinExistence type="inferred from homology"/>
<keyword evidence="4 5" id="KW-0975">Bacterial flagellum</keyword>
<dbReference type="InterPro" id="IPR001492">
    <property type="entry name" value="Flagellin"/>
</dbReference>
<evidence type="ECO:0000256" key="2">
    <source>
        <dbReference type="ARBA" id="ARBA00022525"/>
    </source>
</evidence>
<keyword evidence="9" id="KW-0966">Cell projection</keyword>
<protein>
    <recommendedName>
        <fullName evidence="5">Flagellin</fullName>
    </recommendedName>
</protein>
<evidence type="ECO:0000313" key="9">
    <source>
        <dbReference type="EMBL" id="OEE81186.1"/>
    </source>
</evidence>
<reference evidence="9 10" key="1">
    <citation type="journal article" date="2012" name="Science">
        <title>Ecological populations of bacteria act as socially cohesive units of antibiotic production and resistance.</title>
        <authorList>
            <person name="Cordero O.X."/>
            <person name="Wildschutte H."/>
            <person name="Kirkup B."/>
            <person name="Proehl S."/>
            <person name="Ngo L."/>
            <person name="Hussain F."/>
            <person name="Le Roux F."/>
            <person name="Mincer T."/>
            <person name="Polz M.F."/>
        </authorList>
    </citation>
    <scope>NUCLEOTIDE SEQUENCE [LARGE SCALE GENOMIC DNA]</scope>
    <source>
        <strain evidence="9 10">FF-238</strain>
    </source>
</reference>
<comment type="similarity">
    <text evidence="1 5">Belongs to the bacterial flagellin family.</text>
</comment>
<evidence type="ECO:0000256" key="3">
    <source>
        <dbReference type="ARBA" id="ARBA00023054"/>
    </source>
</evidence>
<evidence type="ECO:0000259" key="7">
    <source>
        <dbReference type="Pfam" id="PF00669"/>
    </source>
</evidence>
<evidence type="ECO:0000256" key="5">
    <source>
        <dbReference type="RuleBase" id="RU362073"/>
    </source>
</evidence>
<accession>A0A1E5DBL1</accession>
<dbReference type="Gene3D" id="2.60.40.4390">
    <property type="match status" value="1"/>
</dbReference>